<sequence>MIITFGKIKHKKGQGIVEYALLLAFVVGIAMMLNGAELGNAVKDTFDKVAAVLGGENTYVTAFKKWSHMKKSDLENEDAAARLAADQAALDSIAKILYGLTPSELEALTGQTMKGKNFFGTTNGNNDGPKGDEYGVRDYSTLLLNYMDKNTQNESGIDLGYRSEVYLSTGWLQGMDADTQASHEQWATKVNNNWTNTDTRYFYSDGMINNQYGSQVRAQFHLGTDGRVDSVRVFAVQDRNSSAGVTRYTQIEGLDRTYDSNGAHATN</sequence>
<evidence type="ECO:0000313" key="2">
    <source>
        <dbReference type="EMBL" id="SDC00901.1"/>
    </source>
</evidence>
<accession>A0A1G6I368</accession>
<keyword evidence="1" id="KW-0472">Membrane</keyword>
<name>A0A1G6I368_9FIRM</name>
<dbReference type="AlphaFoldDB" id="A0A1G6I368"/>
<proteinExistence type="predicted"/>
<dbReference type="EMBL" id="FMYW01000001">
    <property type="protein sequence ID" value="SDC00901.1"/>
    <property type="molecule type" value="Genomic_DNA"/>
</dbReference>
<gene>
    <name evidence="2" type="ORF">SAMN04487864_101414</name>
</gene>
<dbReference type="Proteomes" id="UP000198943">
    <property type="component" value="Unassembled WGS sequence"/>
</dbReference>
<evidence type="ECO:0008006" key="4">
    <source>
        <dbReference type="Google" id="ProtNLM"/>
    </source>
</evidence>
<dbReference type="RefSeq" id="WP_093729157.1">
    <property type="nucleotide sequence ID" value="NZ_FMYW01000001.1"/>
</dbReference>
<keyword evidence="1" id="KW-1133">Transmembrane helix</keyword>
<keyword evidence="3" id="KW-1185">Reference proteome</keyword>
<feature type="transmembrane region" description="Helical" evidence="1">
    <location>
        <begin position="16"/>
        <end position="36"/>
    </location>
</feature>
<keyword evidence="1" id="KW-0812">Transmembrane</keyword>
<protein>
    <recommendedName>
        <fullName evidence="4">Flp pilus assembly protein, pilin Flp</fullName>
    </recommendedName>
</protein>
<organism evidence="2 3">
    <name type="scientific">Succiniclasticum ruminis</name>
    <dbReference type="NCBI Taxonomy" id="40841"/>
    <lineage>
        <taxon>Bacteria</taxon>
        <taxon>Bacillati</taxon>
        <taxon>Bacillota</taxon>
        <taxon>Negativicutes</taxon>
        <taxon>Acidaminococcales</taxon>
        <taxon>Acidaminococcaceae</taxon>
        <taxon>Succiniclasticum</taxon>
    </lineage>
</organism>
<evidence type="ECO:0000256" key="1">
    <source>
        <dbReference type="SAM" id="Phobius"/>
    </source>
</evidence>
<evidence type="ECO:0000313" key="3">
    <source>
        <dbReference type="Proteomes" id="UP000198943"/>
    </source>
</evidence>
<dbReference type="OrthoDB" id="1665750at2"/>
<reference evidence="3" key="1">
    <citation type="submission" date="2016-10" db="EMBL/GenBank/DDBJ databases">
        <authorList>
            <person name="Varghese N."/>
            <person name="Submissions S."/>
        </authorList>
    </citation>
    <scope>NUCLEOTIDE SEQUENCE [LARGE SCALE GENOMIC DNA]</scope>
    <source>
        <strain evidence="3">DSM 11005</strain>
    </source>
</reference>